<dbReference type="Pfam" id="PF13400">
    <property type="entry name" value="Tad"/>
    <property type="match status" value="1"/>
</dbReference>
<feature type="transmembrane region" description="Helical" evidence="1">
    <location>
        <begin position="31"/>
        <end position="54"/>
    </location>
</feature>
<feature type="domain" description="VWFA" evidence="2">
    <location>
        <begin position="151"/>
        <end position="464"/>
    </location>
</feature>
<proteinExistence type="predicted"/>
<keyword evidence="1" id="KW-1133">Transmembrane helix</keyword>
<protein>
    <submittedName>
        <fullName evidence="3">von Willebrand factor type A domain protein</fullName>
    </submittedName>
</protein>
<dbReference type="Gene3D" id="3.40.50.410">
    <property type="entry name" value="von Willebrand factor, type A domain"/>
    <property type="match status" value="1"/>
</dbReference>
<keyword evidence="4" id="KW-1185">Reference proteome</keyword>
<keyword evidence="1" id="KW-0812">Transmembrane</keyword>
<dbReference type="RefSeq" id="WP_085886073.1">
    <property type="nucleotide sequence ID" value="NZ_FWFN01000001.1"/>
</dbReference>
<dbReference type="EMBL" id="FWFN01000001">
    <property type="protein sequence ID" value="SLN11354.1"/>
    <property type="molecule type" value="Genomic_DNA"/>
</dbReference>
<dbReference type="Proteomes" id="UP000193963">
    <property type="component" value="Unassembled WGS sequence"/>
</dbReference>
<evidence type="ECO:0000313" key="3">
    <source>
        <dbReference type="EMBL" id="SLN11354.1"/>
    </source>
</evidence>
<dbReference type="OrthoDB" id="7522752at2"/>
<dbReference type="InterPro" id="IPR028087">
    <property type="entry name" value="Tad_N"/>
</dbReference>
<evidence type="ECO:0000256" key="1">
    <source>
        <dbReference type="SAM" id="Phobius"/>
    </source>
</evidence>
<evidence type="ECO:0000313" key="4">
    <source>
        <dbReference type="Proteomes" id="UP000193963"/>
    </source>
</evidence>
<organism evidence="3 4">
    <name type="scientific">Pseudooceanicola marinus</name>
    <dbReference type="NCBI Taxonomy" id="396013"/>
    <lineage>
        <taxon>Bacteria</taxon>
        <taxon>Pseudomonadati</taxon>
        <taxon>Pseudomonadota</taxon>
        <taxon>Alphaproteobacteria</taxon>
        <taxon>Rhodobacterales</taxon>
        <taxon>Paracoccaceae</taxon>
        <taxon>Pseudooceanicola</taxon>
    </lineage>
</organism>
<dbReference type="SUPFAM" id="SSF53300">
    <property type="entry name" value="vWA-like"/>
    <property type="match status" value="1"/>
</dbReference>
<keyword evidence="1" id="KW-0472">Membrane</keyword>
<sequence length="471" mass="52210">MIDLATSLCDSRVAARLRRRLRSFGRSESGAMIPLVVFFLLVTLLLGGMGVDFMRHEYERAKLQSTLDRAVLAAANTKNDLDPEEVVRDYFAKAGMSDYLQSVTVDAGHGYRTVSAVAKNPMQTRFLAAVGQPTIDVNVGGTAEESIGDAEVSLVLDISGSMRSNQRISRMRDAAKEFVDTVISEDTLGTVSLSIVPYTSQVNAGPEILSRLNVLQLQGYSHCMEFNSADFDTTEISPTSFHIQFPHFSVGSYSSSGLISDPGCPQESYERITPFSQNATALKDQISDMRPRQNTSIHLGMKWAAGLLDPAFQPVIADMVDDGLVDQDFDGRPQNWGAGALKTIVLMTDGVNVRTRRLKPEVYETPDMRAFWARNPLFNVTNDMDYRLDDYFYEDAYTYNQGNTYLQRVCDAAKEKGVIIWTIGFEVSNNGANEMEECASSPAHFYRVEGLEIQEAFASIARQLNALHLTN</sequence>
<name>A0A1X6Y588_9RHOB</name>
<dbReference type="PROSITE" id="PS50234">
    <property type="entry name" value="VWFA"/>
    <property type="match status" value="1"/>
</dbReference>
<gene>
    <name evidence="3" type="ORF">PSM7751_00135</name>
</gene>
<accession>A0A1X6Y588</accession>
<dbReference type="AlphaFoldDB" id="A0A1X6Y588"/>
<evidence type="ECO:0000259" key="2">
    <source>
        <dbReference type="PROSITE" id="PS50234"/>
    </source>
</evidence>
<dbReference type="InterPro" id="IPR036465">
    <property type="entry name" value="vWFA_dom_sf"/>
</dbReference>
<dbReference type="InterPro" id="IPR002035">
    <property type="entry name" value="VWF_A"/>
</dbReference>
<reference evidence="3 4" key="1">
    <citation type="submission" date="2017-03" db="EMBL/GenBank/DDBJ databases">
        <authorList>
            <person name="Afonso C.L."/>
            <person name="Miller P.J."/>
            <person name="Scott M.A."/>
            <person name="Spackman E."/>
            <person name="Goraichik I."/>
            <person name="Dimitrov K.M."/>
            <person name="Suarez D.L."/>
            <person name="Swayne D.E."/>
        </authorList>
    </citation>
    <scope>NUCLEOTIDE SEQUENCE [LARGE SCALE GENOMIC DNA]</scope>
    <source>
        <strain evidence="3 4">CECT 7751</strain>
    </source>
</reference>